<comment type="similarity">
    <text evidence="2">Belongs to the SPCS1 family.</text>
</comment>
<feature type="compositionally biased region" description="Basic residues" evidence="9">
    <location>
        <begin position="117"/>
        <end position="126"/>
    </location>
</feature>
<evidence type="ECO:0000256" key="5">
    <source>
        <dbReference type="ARBA" id="ARBA00022824"/>
    </source>
</evidence>
<dbReference type="Proteomes" id="UP000325113">
    <property type="component" value="Unassembled WGS sequence"/>
</dbReference>
<evidence type="ECO:0000313" key="14">
    <source>
        <dbReference type="EMBL" id="KAA0168445.1"/>
    </source>
</evidence>
<dbReference type="Pfam" id="PF06645">
    <property type="entry name" value="SPC12"/>
    <property type="match status" value="1"/>
</dbReference>
<evidence type="ECO:0000313" key="18">
    <source>
        <dbReference type="Proteomes" id="UP000324907"/>
    </source>
</evidence>
<dbReference type="GO" id="GO:0005787">
    <property type="term" value="C:signal peptidase complex"/>
    <property type="evidence" value="ECO:0007669"/>
    <property type="project" value="InterPro"/>
</dbReference>
<dbReference type="EMBL" id="VLTO01000003">
    <property type="protein sequence ID" value="KAA0177715.1"/>
    <property type="molecule type" value="Genomic_DNA"/>
</dbReference>
<reference evidence="16 17" key="1">
    <citation type="submission" date="2019-07" db="EMBL/GenBank/DDBJ databases">
        <title>Genomes of Cafeteria roenbergensis.</title>
        <authorList>
            <person name="Fischer M.G."/>
            <person name="Hackl T."/>
            <person name="Roman M."/>
        </authorList>
    </citation>
    <scope>NUCLEOTIDE SEQUENCE [LARGE SCALE GENOMIC DNA]</scope>
    <source>
        <strain evidence="12 17">BVI</strain>
        <strain evidence="14 19">Cflag</strain>
        <strain evidence="15 16">E4-10P</strain>
        <strain evidence="13 18">RCC970-E3</strain>
    </source>
</reference>
<dbReference type="Proteomes" id="UP000323011">
    <property type="component" value="Unassembled WGS sequence"/>
</dbReference>
<evidence type="ECO:0000313" key="17">
    <source>
        <dbReference type="Proteomes" id="UP000323011"/>
    </source>
</evidence>
<evidence type="ECO:0000256" key="2">
    <source>
        <dbReference type="ARBA" id="ARBA00005245"/>
    </source>
</evidence>
<dbReference type="Proteomes" id="UP000322899">
    <property type="component" value="Unassembled WGS sequence"/>
</dbReference>
<evidence type="ECO:0000313" key="16">
    <source>
        <dbReference type="Proteomes" id="UP000322899"/>
    </source>
</evidence>
<dbReference type="GO" id="GO:0006465">
    <property type="term" value="P:signal peptide processing"/>
    <property type="evidence" value="ECO:0007669"/>
    <property type="project" value="InterPro"/>
</dbReference>
<evidence type="ECO:0000256" key="4">
    <source>
        <dbReference type="ARBA" id="ARBA00022692"/>
    </source>
</evidence>
<proteinExistence type="inferred from homology"/>
<evidence type="ECO:0000313" key="12">
    <source>
        <dbReference type="EMBL" id="KAA0156342.1"/>
    </source>
</evidence>
<dbReference type="EMBL" id="VLTL01000039">
    <property type="protein sequence ID" value="KAA0166471.1"/>
    <property type="molecule type" value="Genomic_DNA"/>
</dbReference>
<accession>A0A5A8DSI3</accession>
<feature type="region of interest" description="Disordered" evidence="9">
    <location>
        <begin position="102"/>
        <end position="126"/>
    </location>
</feature>
<evidence type="ECO:0000313" key="13">
    <source>
        <dbReference type="EMBL" id="KAA0166471.1"/>
    </source>
</evidence>
<dbReference type="InterPro" id="IPR009542">
    <property type="entry name" value="Spc1/SPCS1"/>
</dbReference>
<feature type="transmembrane region" description="Helical" evidence="10">
    <location>
        <begin position="36"/>
        <end position="56"/>
    </location>
</feature>
<evidence type="ECO:0000256" key="9">
    <source>
        <dbReference type="SAM" id="MobiDB-lite"/>
    </source>
</evidence>
<keyword evidence="5" id="KW-0256">Endoplasmic reticulum</keyword>
<keyword evidence="4 10" id="KW-0812">Transmembrane</keyword>
<evidence type="ECO:0000256" key="10">
    <source>
        <dbReference type="SAM" id="Phobius"/>
    </source>
</evidence>
<dbReference type="EMBL" id="HBET01015810">
    <property type="protein sequence ID" value="CAD8566252.1"/>
    <property type="molecule type" value="Transcribed_RNA"/>
</dbReference>
<gene>
    <name evidence="11" type="ORF">CROE0942_LOCUS10631</name>
    <name evidence="15" type="ORF">FNF27_00887</name>
    <name evidence="13" type="ORF">FNF28_03112</name>
    <name evidence="12" type="ORF">FNF29_01135</name>
    <name evidence="14" type="ORF">FNF31_00327</name>
</gene>
<comment type="subcellular location">
    <subcellularLocation>
        <location evidence="1">Endoplasmic reticulum membrane</location>
        <topology evidence="1">Multi-pass membrane protein</topology>
    </subcellularLocation>
</comment>
<reference evidence="11" key="2">
    <citation type="submission" date="2021-01" db="EMBL/GenBank/DDBJ databases">
        <authorList>
            <person name="Corre E."/>
            <person name="Pelletier E."/>
            <person name="Niang G."/>
            <person name="Scheremetjew M."/>
            <person name="Finn R."/>
            <person name="Kale V."/>
            <person name="Holt S."/>
            <person name="Cochrane G."/>
            <person name="Meng A."/>
            <person name="Brown T."/>
            <person name="Cohen L."/>
        </authorList>
    </citation>
    <scope>NUCLEOTIDE SEQUENCE</scope>
    <source>
        <strain evidence="11">E4-10</strain>
    </source>
</reference>
<evidence type="ECO:0000256" key="1">
    <source>
        <dbReference type="ARBA" id="ARBA00004477"/>
    </source>
</evidence>
<keyword evidence="7 10" id="KW-0472">Membrane</keyword>
<evidence type="ECO:0000256" key="7">
    <source>
        <dbReference type="ARBA" id="ARBA00023136"/>
    </source>
</evidence>
<dbReference type="OrthoDB" id="263893at2759"/>
<name>A0A5A8DSI3_CAFRO</name>
<evidence type="ECO:0000256" key="6">
    <source>
        <dbReference type="ARBA" id="ARBA00022989"/>
    </source>
</evidence>
<dbReference type="EMBL" id="VLTN01000004">
    <property type="protein sequence ID" value="KAA0156342.1"/>
    <property type="molecule type" value="Genomic_DNA"/>
</dbReference>
<evidence type="ECO:0000313" key="11">
    <source>
        <dbReference type="EMBL" id="CAD8566252.1"/>
    </source>
</evidence>
<organism evidence="14 19">
    <name type="scientific">Cafeteria roenbergensis</name>
    <name type="common">Marine flagellate</name>
    <dbReference type="NCBI Taxonomy" id="33653"/>
    <lineage>
        <taxon>Eukaryota</taxon>
        <taxon>Sar</taxon>
        <taxon>Stramenopiles</taxon>
        <taxon>Bigyra</taxon>
        <taxon>Opalozoa</taxon>
        <taxon>Bicosoecida</taxon>
        <taxon>Cafeteriaceae</taxon>
        <taxon>Cafeteria</taxon>
    </lineage>
</organism>
<evidence type="ECO:0000256" key="3">
    <source>
        <dbReference type="ARBA" id="ARBA00017059"/>
    </source>
</evidence>
<evidence type="ECO:0000313" key="19">
    <source>
        <dbReference type="Proteomes" id="UP000325113"/>
    </source>
</evidence>
<dbReference type="AlphaFoldDB" id="A0A5A8DSI3"/>
<sequence length="126" mass="13532">MDLKGQKLAELIYQLLFWVLGGGGLVYGYIVKDFDVTVTAWTIAMGLAFVAVLPDFPMYNDNPIKFADSLPDEDVLAYKHSAELAASAGWFGSVPSVSVDAKQAAASKETPSAGRKQSSRKGKRSA</sequence>
<feature type="transmembrane region" description="Helical" evidence="10">
    <location>
        <begin position="12"/>
        <end position="30"/>
    </location>
</feature>
<dbReference type="GO" id="GO:0045047">
    <property type="term" value="P:protein targeting to ER"/>
    <property type="evidence" value="ECO:0007669"/>
    <property type="project" value="TreeGrafter"/>
</dbReference>
<protein>
    <recommendedName>
        <fullName evidence="3">Signal peptidase complex subunit 1</fullName>
    </recommendedName>
</protein>
<dbReference type="PANTHER" id="PTHR13202:SF0">
    <property type="entry name" value="SIGNAL PEPTIDASE COMPLEX SUBUNIT 1"/>
    <property type="match status" value="1"/>
</dbReference>
<keyword evidence="17" id="KW-1185">Reference proteome</keyword>
<evidence type="ECO:0000313" key="15">
    <source>
        <dbReference type="EMBL" id="KAA0177715.1"/>
    </source>
</evidence>
<dbReference type="PANTHER" id="PTHR13202">
    <property type="entry name" value="MICROSOMAL SIGNAL PEPTIDASE 12 KDA SUBUNIT"/>
    <property type="match status" value="1"/>
</dbReference>
<keyword evidence="6 10" id="KW-1133">Transmembrane helix</keyword>
<evidence type="ECO:0000256" key="8">
    <source>
        <dbReference type="ARBA" id="ARBA00045204"/>
    </source>
</evidence>
<comment type="function">
    <text evidence="8">Component of the signal peptidase complex (SPC) which catalyzes the cleavage of N-terminal signal sequences from nascent proteins as they are translocated into the lumen of the endoplasmic reticulum. Dispensable for SPC enzymatic activity.</text>
</comment>
<dbReference type="EMBL" id="VLTM01000002">
    <property type="protein sequence ID" value="KAA0168445.1"/>
    <property type="molecule type" value="Genomic_DNA"/>
</dbReference>
<dbReference type="Proteomes" id="UP000324907">
    <property type="component" value="Unassembled WGS sequence"/>
</dbReference>